<name>A0A2H3DK03_ARMGA</name>
<feature type="compositionally biased region" description="Low complexity" evidence="1">
    <location>
        <begin position="43"/>
        <end position="58"/>
    </location>
</feature>
<dbReference type="AlphaFoldDB" id="A0A2H3DK03"/>
<dbReference type="EMBL" id="KZ293660">
    <property type="protein sequence ID" value="PBK91812.1"/>
    <property type="molecule type" value="Genomic_DNA"/>
</dbReference>
<accession>A0A2H3DK03</accession>
<sequence length="264" mass="28967">MLAEFPGLQGLPTSSRAGHAVVIFFPEETIYNCLKSGQPPLSPETGNESISSSSNESTSDSDKACINYDTVWCSTRVRPRWSSLEAVAGSTTSPTTETSSLHEGKPVIQARQVPHHPQAIDHMPLTIEPPNSQTTVSPAFTKTARQLIAYKRDEAQQALHVPSNYSLAMHINEDELRHITWDLLINMTIKLGFIDSQEADKSSEECYFPANLFLLGLAVPGDHSFIDESDLDEDMPPLMSVSDSSESDKDSEMESEGDKDGIPE</sequence>
<keyword evidence="3" id="KW-1185">Reference proteome</keyword>
<reference evidence="3" key="1">
    <citation type="journal article" date="2017" name="Nat. Ecol. Evol.">
        <title>Genome expansion and lineage-specific genetic innovations in the forest pathogenic fungi Armillaria.</title>
        <authorList>
            <person name="Sipos G."/>
            <person name="Prasanna A.N."/>
            <person name="Walter M.C."/>
            <person name="O'Connor E."/>
            <person name="Balint B."/>
            <person name="Krizsan K."/>
            <person name="Kiss B."/>
            <person name="Hess J."/>
            <person name="Varga T."/>
            <person name="Slot J."/>
            <person name="Riley R."/>
            <person name="Boka B."/>
            <person name="Rigling D."/>
            <person name="Barry K."/>
            <person name="Lee J."/>
            <person name="Mihaltcheva S."/>
            <person name="LaButti K."/>
            <person name="Lipzen A."/>
            <person name="Waldron R."/>
            <person name="Moloney N.M."/>
            <person name="Sperisen C."/>
            <person name="Kredics L."/>
            <person name="Vagvoelgyi C."/>
            <person name="Patrignani A."/>
            <person name="Fitzpatrick D."/>
            <person name="Nagy I."/>
            <person name="Doyle S."/>
            <person name="Anderson J.B."/>
            <person name="Grigoriev I.V."/>
            <person name="Gueldener U."/>
            <person name="Muensterkoetter M."/>
            <person name="Nagy L.G."/>
        </authorList>
    </citation>
    <scope>NUCLEOTIDE SEQUENCE [LARGE SCALE GENOMIC DNA]</scope>
    <source>
        <strain evidence="3">Ar21-2</strain>
    </source>
</reference>
<gene>
    <name evidence="2" type="ORF">ARMGADRAFT_1031300</name>
</gene>
<protein>
    <submittedName>
        <fullName evidence="2">Uncharacterized protein</fullName>
    </submittedName>
</protein>
<feature type="region of interest" description="Disordered" evidence="1">
    <location>
        <begin position="35"/>
        <end position="62"/>
    </location>
</feature>
<evidence type="ECO:0000256" key="1">
    <source>
        <dbReference type="SAM" id="MobiDB-lite"/>
    </source>
</evidence>
<evidence type="ECO:0000313" key="2">
    <source>
        <dbReference type="EMBL" id="PBK91812.1"/>
    </source>
</evidence>
<feature type="region of interest" description="Disordered" evidence="1">
    <location>
        <begin position="226"/>
        <end position="264"/>
    </location>
</feature>
<feature type="compositionally biased region" description="Basic and acidic residues" evidence="1">
    <location>
        <begin position="246"/>
        <end position="264"/>
    </location>
</feature>
<organism evidence="2 3">
    <name type="scientific">Armillaria gallica</name>
    <name type="common">Bulbous honey fungus</name>
    <name type="synonym">Armillaria bulbosa</name>
    <dbReference type="NCBI Taxonomy" id="47427"/>
    <lineage>
        <taxon>Eukaryota</taxon>
        <taxon>Fungi</taxon>
        <taxon>Dikarya</taxon>
        <taxon>Basidiomycota</taxon>
        <taxon>Agaricomycotina</taxon>
        <taxon>Agaricomycetes</taxon>
        <taxon>Agaricomycetidae</taxon>
        <taxon>Agaricales</taxon>
        <taxon>Marasmiineae</taxon>
        <taxon>Physalacriaceae</taxon>
        <taxon>Armillaria</taxon>
    </lineage>
</organism>
<proteinExistence type="predicted"/>
<evidence type="ECO:0000313" key="3">
    <source>
        <dbReference type="Proteomes" id="UP000217790"/>
    </source>
</evidence>
<dbReference type="InParanoid" id="A0A2H3DK03"/>
<dbReference type="Proteomes" id="UP000217790">
    <property type="component" value="Unassembled WGS sequence"/>
</dbReference>